<dbReference type="CDD" id="cd02908">
    <property type="entry name" value="Macro_OAADPr_deacetylase"/>
    <property type="match status" value="1"/>
</dbReference>
<dbReference type="PANTHER" id="PTHR11106:SF27">
    <property type="entry name" value="MACRO DOMAIN-CONTAINING PROTEIN"/>
    <property type="match status" value="1"/>
</dbReference>
<dbReference type="Gene3D" id="1.10.260.40">
    <property type="entry name" value="lambda repressor-like DNA-binding domains"/>
    <property type="match status" value="1"/>
</dbReference>
<dbReference type="InterPro" id="IPR010982">
    <property type="entry name" value="Lambda_DNA-bd_dom_sf"/>
</dbReference>
<dbReference type="Pfam" id="PF01661">
    <property type="entry name" value="Macro"/>
    <property type="match status" value="1"/>
</dbReference>
<dbReference type="SUPFAM" id="SSF52949">
    <property type="entry name" value="Macro domain-like"/>
    <property type="match status" value="1"/>
</dbReference>
<dbReference type="SMART" id="SM00506">
    <property type="entry name" value="A1pp"/>
    <property type="match status" value="1"/>
</dbReference>
<sequence length="325" mass="35695">MPLQIVRENIVHMHTDAIVNAANSHLRPGGGVCGAIFDAAGYEDMRRACEALGYCAPGEAVITPGFGLPARYVIHAVGPVWQGGAQGEERLLRACYRNCLELALSRGLGSIAFPLISSGIFGYPKAEALAVAVSEISRFLTHEEMQVFIVVYDARSFELSRQVFDSVASYIDDVYVDARNAFEQRSAELEYVRCAQAAPAAAPSGLSAALDRLDESFSEALLRLIDEKGMTDVEVYRRANIDRKHFSKIRTNRDYNPSKRTALALAVALRLTLAETRELLARAGFAISHSNKFDVVVEYFISTGNYDIFEINEALFAFDQPQLGG</sequence>
<evidence type="ECO:0000313" key="2">
    <source>
        <dbReference type="EMBL" id="HIU47711.1"/>
    </source>
</evidence>
<proteinExistence type="predicted"/>
<comment type="caution">
    <text evidence="2">The sequence shown here is derived from an EMBL/GenBank/DDBJ whole genome shotgun (WGS) entry which is preliminary data.</text>
</comment>
<dbReference type="InterPro" id="IPR002589">
    <property type="entry name" value="Macro_dom"/>
</dbReference>
<protein>
    <submittedName>
        <fullName evidence="2">Macro domain-containing protein</fullName>
    </submittedName>
</protein>
<accession>A0A9D1LTI5</accession>
<reference evidence="2" key="2">
    <citation type="journal article" date="2021" name="PeerJ">
        <title>Extensive microbial diversity within the chicken gut microbiome revealed by metagenomics and culture.</title>
        <authorList>
            <person name="Gilroy R."/>
            <person name="Ravi A."/>
            <person name="Getino M."/>
            <person name="Pursley I."/>
            <person name="Horton D.L."/>
            <person name="Alikhan N.F."/>
            <person name="Baker D."/>
            <person name="Gharbi K."/>
            <person name="Hall N."/>
            <person name="Watson M."/>
            <person name="Adriaenssens E.M."/>
            <person name="Foster-Nyarko E."/>
            <person name="Jarju S."/>
            <person name="Secka A."/>
            <person name="Antonio M."/>
            <person name="Oren A."/>
            <person name="Chaudhuri R.R."/>
            <person name="La Ragione R."/>
            <person name="Hildebrand F."/>
            <person name="Pallen M.J."/>
        </authorList>
    </citation>
    <scope>NUCLEOTIDE SEQUENCE</scope>
    <source>
        <strain evidence="2">ChiSxjej2B14-8506</strain>
    </source>
</reference>
<dbReference type="SUPFAM" id="SSF47413">
    <property type="entry name" value="lambda repressor-like DNA-binding domains"/>
    <property type="match status" value="1"/>
</dbReference>
<dbReference type="EMBL" id="DVNK01000064">
    <property type="protein sequence ID" value="HIU47711.1"/>
    <property type="molecule type" value="Genomic_DNA"/>
</dbReference>
<reference evidence="2" key="1">
    <citation type="submission" date="2020-10" db="EMBL/GenBank/DDBJ databases">
        <authorList>
            <person name="Gilroy R."/>
        </authorList>
    </citation>
    <scope>NUCLEOTIDE SEQUENCE</scope>
    <source>
        <strain evidence="2">ChiSxjej2B14-8506</strain>
    </source>
</reference>
<dbReference type="PROSITE" id="PS51154">
    <property type="entry name" value="MACRO"/>
    <property type="match status" value="1"/>
</dbReference>
<evidence type="ECO:0000313" key="3">
    <source>
        <dbReference type="Proteomes" id="UP000824123"/>
    </source>
</evidence>
<feature type="domain" description="Macro" evidence="1">
    <location>
        <begin position="1"/>
        <end position="168"/>
    </location>
</feature>
<name>A0A9D1LTI5_9FIRM</name>
<dbReference type="Gene3D" id="3.40.220.10">
    <property type="entry name" value="Leucine Aminopeptidase, subunit E, domain 1"/>
    <property type="match status" value="1"/>
</dbReference>
<dbReference type="Proteomes" id="UP000824123">
    <property type="component" value="Unassembled WGS sequence"/>
</dbReference>
<evidence type="ECO:0000259" key="1">
    <source>
        <dbReference type="PROSITE" id="PS51154"/>
    </source>
</evidence>
<gene>
    <name evidence="2" type="ORF">IAC59_10725</name>
</gene>
<dbReference type="InterPro" id="IPR043472">
    <property type="entry name" value="Macro_dom-like"/>
</dbReference>
<dbReference type="GO" id="GO:0003677">
    <property type="term" value="F:DNA binding"/>
    <property type="evidence" value="ECO:0007669"/>
    <property type="project" value="InterPro"/>
</dbReference>
<dbReference type="PANTHER" id="PTHR11106">
    <property type="entry name" value="GANGLIOSIDE INDUCED DIFFERENTIATION ASSOCIATED PROTEIN 2-RELATED"/>
    <property type="match status" value="1"/>
</dbReference>
<dbReference type="AlphaFoldDB" id="A0A9D1LTI5"/>
<organism evidence="2 3">
    <name type="scientific">Candidatus Fimadaptatus faecigallinarum</name>
    <dbReference type="NCBI Taxonomy" id="2840814"/>
    <lineage>
        <taxon>Bacteria</taxon>
        <taxon>Bacillati</taxon>
        <taxon>Bacillota</taxon>
        <taxon>Clostridia</taxon>
        <taxon>Eubacteriales</taxon>
        <taxon>Candidatus Fimadaptatus</taxon>
    </lineage>
</organism>